<comment type="caution">
    <text evidence="2">The sequence shown here is derived from an EMBL/GenBank/DDBJ whole genome shotgun (WGS) entry which is preliminary data.</text>
</comment>
<reference evidence="2 3" key="1">
    <citation type="submission" date="2024-02" db="EMBL/GenBank/DDBJ databases">
        <title>Discinaceae phylogenomics.</title>
        <authorList>
            <person name="Dirks A.C."/>
            <person name="James T.Y."/>
        </authorList>
    </citation>
    <scope>NUCLEOTIDE SEQUENCE [LARGE SCALE GENOMIC DNA]</scope>
    <source>
        <strain evidence="2 3">ACD0624</strain>
    </source>
</reference>
<proteinExistence type="predicted"/>
<keyword evidence="3" id="KW-1185">Reference proteome</keyword>
<sequence length="109" mass="11676">MSSTGVTSGPSQIGGHVVWIKGAMNEMVGRMSGSESWKTSGRADQAHAIAEMRAAKSEGDTKIRLEDRGPTMLQMEGRMEGVAGMMLGCQGMVERGAQKCETARRKKTT</sequence>
<accession>A0ABR3GSI5</accession>
<evidence type="ECO:0000313" key="3">
    <source>
        <dbReference type="Proteomes" id="UP001447188"/>
    </source>
</evidence>
<dbReference type="EMBL" id="JBBBZM010000017">
    <property type="protein sequence ID" value="KAL0638823.1"/>
    <property type="molecule type" value="Genomic_DNA"/>
</dbReference>
<dbReference type="Proteomes" id="UP001447188">
    <property type="component" value="Unassembled WGS sequence"/>
</dbReference>
<organism evidence="2 3">
    <name type="scientific">Discina gigas</name>
    <dbReference type="NCBI Taxonomy" id="1032678"/>
    <lineage>
        <taxon>Eukaryota</taxon>
        <taxon>Fungi</taxon>
        <taxon>Dikarya</taxon>
        <taxon>Ascomycota</taxon>
        <taxon>Pezizomycotina</taxon>
        <taxon>Pezizomycetes</taxon>
        <taxon>Pezizales</taxon>
        <taxon>Discinaceae</taxon>
        <taxon>Discina</taxon>
    </lineage>
</organism>
<protein>
    <submittedName>
        <fullName evidence="2">Uncharacterized protein</fullName>
    </submittedName>
</protein>
<evidence type="ECO:0000256" key="1">
    <source>
        <dbReference type="SAM" id="MobiDB-lite"/>
    </source>
</evidence>
<feature type="compositionally biased region" description="Basic and acidic residues" evidence="1">
    <location>
        <begin position="53"/>
        <end position="69"/>
    </location>
</feature>
<evidence type="ECO:0000313" key="2">
    <source>
        <dbReference type="EMBL" id="KAL0638823.1"/>
    </source>
</evidence>
<name>A0ABR3GSI5_9PEZI</name>
<feature type="region of interest" description="Disordered" evidence="1">
    <location>
        <begin position="53"/>
        <end position="73"/>
    </location>
</feature>
<gene>
    <name evidence="2" type="ORF">Q9L58_002052</name>
</gene>